<dbReference type="PANTHER" id="PTHR43625:SF88">
    <property type="entry name" value="OS07G0143000 PROTEIN"/>
    <property type="match status" value="1"/>
</dbReference>
<dbReference type="EMBL" id="CP041372">
    <property type="protein sequence ID" value="QKS70810.1"/>
    <property type="molecule type" value="Genomic_DNA"/>
</dbReference>
<keyword evidence="4" id="KW-1185">Reference proteome</keyword>
<evidence type="ECO:0000313" key="3">
    <source>
        <dbReference type="EMBL" id="QKS70810.1"/>
    </source>
</evidence>
<dbReference type="PROSITE" id="PS00062">
    <property type="entry name" value="ALDOKETO_REDUCTASE_2"/>
    <property type="match status" value="1"/>
</dbReference>
<reference evidence="4" key="1">
    <citation type="submission" date="2019-07" db="EMBL/GenBank/DDBJ databases">
        <title>Bacillus alkalisoli sp. nov. isolated from saline soil.</title>
        <authorList>
            <person name="Sun J.-Q."/>
            <person name="Xu L."/>
        </authorList>
    </citation>
    <scope>NUCLEOTIDE SEQUENCE [LARGE SCALE GENOMIC DNA]</scope>
    <source>
        <strain evidence="4">M4U3P1</strain>
    </source>
</reference>
<dbReference type="GO" id="GO:0016491">
    <property type="term" value="F:oxidoreductase activity"/>
    <property type="evidence" value="ECO:0007669"/>
    <property type="project" value="UniProtKB-KW"/>
</dbReference>
<dbReference type="InterPro" id="IPR023210">
    <property type="entry name" value="NADP_OxRdtase_dom"/>
</dbReference>
<dbReference type="GO" id="GO:0005737">
    <property type="term" value="C:cytoplasm"/>
    <property type="evidence" value="ECO:0007669"/>
    <property type="project" value="TreeGrafter"/>
</dbReference>
<accession>A0A859FD09</accession>
<dbReference type="PANTHER" id="PTHR43625">
    <property type="entry name" value="AFLATOXIN B1 ALDEHYDE REDUCTASE"/>
    <property type="match status" value="1"/>
</dbReference>
<dbReference type="CDD" id="cd19093">
    <property type="entry name" value="AKR_AtPLR-like"/>
    <property type="match status" value="1"/>
</dbReference>
<organism evidence="3 4">
    <name type="scientific">Paenalkalicoccus suaedae</name>
    <dbReference type="NCBI Taxonomy" id="2592382"/>
    <lineage>
        <taxon>Bacteria</taxon>
        <taxon>Bacillati</taxon>
        <taxon>Bacillota</taxon>
        <taxon>Bacilli</taxon>
        <taxon>Bacillales</taxon>
        <taxon>Bacillaceae</taxon>
        <taxon>Paenalkalicoccus</taxon>
    </lineage>
</organism>
<dbReference type="InterPro" id="IPR018170">
    <property type="entry name" value="Aldo/ket_reductase_CS"/>
</dbReference>
<dbReference type="SUPFAM" id="SSF51430">
    <property type="entry name" value="NAD(P)-linked oxidoreductase"/>
    <property type="match status" value="1"/>
</dbReference>
<feature type="domain" description="NADP-dependent oxidoreductase" evidence="2">
    <location>
        <begin position="16"/>
        <end position="312"/>
    </location>
</feature>
<evidence type="ECO:0000259" key="2">
    <source>
        <dbReference type="Pfam" id="PF00248"/>
    </source>
</evidence>
<gene>
    <name evidence="3" type="ORF">FLK61_29195</name>
</gene>
<evidence type="ECO:0000313" key="4">
    <source>
        <dbReference type="Proteomes" id="UP000318138"/>
    </source>
</evidence>
<dbReference type="Proteomes" id="UP000318138">
    <property type="component" value="Chromosome"/>
</dbReference>
<name>A0A859FD09_9BACI</name>
<dbReference type="Pfam" id="PF00248">
    <property type="entry name" value="Aldo_ket_red"/>
    <property type="match status" value="1"/>
</dbReference>
<proteinExistence type="predicted"/>
<protein>
    <submittedName>
        <fullName evidence="3">Aldo/keto reductase</fullName>
    </submittedName>
</protein>
<dbReference type="PRINTS" id="PR00069">
    <property type="entry name" value="ALDKETRDTASE"/>
</dbReference>
<evidence type="ECO:0000256" key="1">
    <source>
        <dbReference type="ARBA" id="ARBA00023002"/>
    </source>
</evidence>
<dbReference type="AlphaFoldDB" id="A0A859FD09"/>
<dbReference type="InterPro" id="IPR036812">
    <property type="entry name" value="NAD(P)_OxRdtase_dom_sf"/>
</dbReference>
<dbReference type="InterPro" id="IPR050791">
    <property type="entry name" value="Aldo-Keto_reductase"/>
</dbReference>
<dbReference type="RefSeq" id="WP_176008844.1">
    <property type="nucleotide sequence ID" value="NZ_CP041372.2"/>
</dbReference>
<keyword evidence="1" id="KW-0560">Oxidoreductase</keyword>
<sequence>MTQLRPLGKSDIKLSPLGLGCWQFSKGNNPIGKYWSTLEDEDMKAIIQTSLDGGINWFDTAEIYGKGESERTLASTLDKLDVPFEDALIATKWWPLMRKAESITQTIHARMDALNQRPISLYQVHQPFSLSSVQRQMEEMASLIDKGLIQSVGVSNFSAKAMREAHAVLESYGIPLVSNQVKYSLLDRSIEKNGVLDAAKELGISIIAYSPLEQGLLTGKYHDDQELFKSLSGPRKYMGKYKGKQLEKTRSLIELMRDLASKYNVTISQVALNWMIHYHGETVFVIPGASKVKHAKENVGAMSFKLSDTELLQLSDEAWRVGK</sequence>
<dbReference type="Gene3D" id="3.20.20.100">
    <property type="entry name" value="NADP-dependent oxidoreductase domain"/>
    <property type="match status" value="1"/>
</dbReference>
<dbReference type="KEGG" id="psua:FLK61_29195"/>
<dbReference type="InterPro" id="IPR020471">
    <property type="entry name" value="AKR"/>
</dbReference>